<reference evidence="14 15" key="1">
    <citation type="submission" date="2020-04" db="EMBL/GenBank/DDBJ databases">
        <authorList>
            <person name="Wallbank WR R."/>
            <person name="Pardo Diaz C."/>
            <person name="Kozak K."/>
            <person name="Martin S."/>
            <person name="Jiggins C."/>
            <person name="Moest M."/>
            <person name="Warren A I."/>
            <person name="Byers J.R.P. K."/>
            <person name="Montejo-Kovacevich G."/>
            <person name="Yen C E."/>
        </authorList>
    </citation>
    <scope>NUCLEOTIDE SEQUENCE [LARGE SCALE GENOMIC DNA]</scope>
</reference>
<organism evidence="14 15">
    <name type="scientific">Arctia plantaginis</name>
    <name type="common">Wood tiger moth</name>
    <name type="synonym">Phalaena plantaginis</name>
    <dbReference type="NCBI Taxonomy" id="874455"/>
    <lineage>
        <taxon>Eukaryota</taxon>
        <taxon>Metazoa</taxon>
        <taxon>Ecdysozoa</taxon>
        <taxon>Arthropoda</taxon>
        <taxon>Hexapoda</taxon>
        <taxon>Insecta</taxon>
        <taxon>Pterygota</taxon>
        <taxon>Neoptera</taxon>
        <taxon>Endopterygota</taxon>
        <taxon>Lepidoptera</taxon>
        <taxon>Glossata</taxon>
        <taxon>Ditrysia</taxon>
        <taxon>Noctuoidea</taxon>
        <taxon>Erebidae</taxon>
        <taxon>Arctiinae</taxon>
        <taxon>Arctia</taxon>
    </lineage>
</organism>
<dbReference type="PANTHER" id="PTHR19300">
    <property type="entry name" value="BETA-1,4-GALACTOSYLTRANSFERASE"/>
    <property type="match status" value="1"/>
</dbReference>
<evidence type="ECO:0000256" key="3">
    <source>
        <dbReference type="ARBA" id="ARBA00005735"/>
    </source>
</evidence>
<keyword evidence="10 11" id="KW-0325">Glycoprotein</keyword>
<dbReference type="AlphaFoldDB" id="A0A8S1ALP6"/>
<keyword evidence="7 11" id="KW-0735">Signal-anchor</keyword>
<dbReference type="CDD" id="cd00899">
    <property type="entry name" value="b4GalT"/>
    <property type="match status" value="1"/>
</dbReference>
<evidence type="ECO:0000256" key="2">
    <source>
        <dbReference type="ARBA" id="ARBA00004922"/>
    </source>
</evidence>
<comment type="caution">
    <text evidence="14">The sequence shown here is derived from an EMBL/GenBank/DDBJ whole genome shotgun (WGS) entry which is preliminary data.</text>
</comment>
<keyword evidence="11" id="KW-0464">Manganese</keyword>
<dbReference type="EC" id="2.4.1.-" evidence="11"/>
<dbReference type="PANTHER" id="PTHR19300:SF57">
    <property type="entry name" value="BETA-1,4-N-ACETYLGALACTOSAMINYLTRANSFERASE"/>
    <property type="match status" value="1"/>
</dbReference>
<comment type="pathway">
    <text evidence="2 11">Protein modification; protein glycosylation.</text>
</comment>
<proteinExistence type="inferred from homology"/>
<dbReference type="Proteomes" id="UP000494256">
    <property type="component" value="Unassembled WGS sequence"/>
</dbReference>
<comment type="function">
    <text evidence="11">Catalyzes the transfer of galactose onto proteins or lipids.</text>
</comment>
<evidence type="ECO:0000256" key="7">
    <source>
        <dbReference type="ARBA" id="ARBA00022968"/>
    </source>
</evidence>
<comment type="similarity">
    <text evidence="3 11">Belongs to the glycosyltransferase 7 family.</text>
</comment>
<dbReference type="GO" id="GO:0046872">
    <property type="term" value="F:metal ion binding"/>
    <property type="evidence" value="ECO:0007669"/>
    <property type="project" value="UniProtKB-UniRule"/>
</dbReference>
<dbReference type="GO" id="GO:0008378">
    <property type="term" value="F:galactosyltransferase activity"/>
    <property type="evidence" value="ECO:0007669"/>
    <property type="project" value="TreeGrafter"/>
</dbReference>
<dbReference type="GO" id="GO:0016020">
    <property type="term" value="C:membrane"/>
    <property type="evidence" value="ECO:0007669"/>
    <property type="project" value="UniProtKB-SubCell"/>
</dbReference>
<sequence length="346" mass="39685">MGLGCKNAAGGRISRALRLLVLIVLALVAIEYVYGWIFGATYIRTYLSARLYNITQFTFRDNETQIKNETATTRPLPGTLCDLTPSGLGPVRVNKTEVELASLENKFPEVGLGGRYTPPNCTPRHKVAIIVPYKDREQHLAIFLSHMHPFLMKQQIAYGIFIVEQAGSKSFNRAKLLNVGFVESQKWESGGYQCFIFHDIDLLPEDTRNMYSCPEQPRHMSAAIDKFKYKLPYQTIFGGVSALTEEQFKKVNGFSNRYWGWGGEDDDMYKRLNAMNYKISRYEMNIAKYVMLDHKKSAPNPKRQSILKQTDKVFKEDGLSTLEYELIKMVRFQLYTYLVADIDKES</sequence>
<evidence type="ECO:0000256" key="8">
    <source>
        <dbReference type="ARBA" id="ARBA00022989"/>
    </source>
</evidence>
<dbReference type="Pfam" id="PF13733">
    <property type="entry name" value="Glyco_transf_7N"/>
    <property type="match status" value="1"/>
</dbReference>
<evidence type="ECO:0000259" key="13">
    <source>
        <dbReference type="Pfam" id="PF13733"/>
    </source>
</evidence>
<evidence type="ECO:0000313" key="15">
    <source>
        <dbReference type="Proteomes" id="UP000494256"/>
    </source>
</evidence>
<dbReference type="SUPFAM" id="SSF53448">
    <property type="entry name" value="Nucleotide-diphospho-sugar transferases"/>
    <property type="match status" value="1"/>
</dbReference>
<evidence type="ECO:0000256" key="11">
    <source>
        <dbReference type="RuleBase" id="RU368121"/>
    </source>
</evidence>
<evidence type="ECO:0000313" key="14">
    <source>
        <dbReference type="EMBL" id="CAB3246906.1"/>
    </source>
</evidence>
<protein>
    <recommendedName>
        <fullName evidence="11">Beta-1,4-N-acetylgalactosaminyltransferase</fullName>
        <ecNumber evidence="11">2.4.1.-</ecNumber>
    </recommendedName>
    <alternativeName>
        <fullName evidence="11">Beta-4-GalNAcT</fullName>
    </alternativeName>
</protein>
<dbReference type="GO" id="GO:0005975">
    <property type="term" value="P:carbohydrate metabolic process"/>
    <property type="evidence" value="ECO:0007669"/>
    <property type="project" value="InterPro"/>
</dbReference>
<dbReference type="InterPro" id="IPR029044">
    <property type="entry name" value="Nucleotide-diphossugar_trans"/>
</dbReference>
<evidence type="ECO:0000256" key="9">
    <source>
        <dbReference type="ARBA" id="ARBA00023136"/>
    </source>
</evidence>
<keyword evidence="11" id="KW-0479">Metal-binding</keyword>
<comment type="cofactor">
    <cofactor evidence="11">
        <name>Mn(2+)</name>
        <dbReference type="ChEBI" id="CHEBI:29035"/>
    </cofactor>
</comment>
<dbReference type="InterPro" id="IPR027791">
    <property type="entry name" value="Galactosyl_T_C"/>
</dbReference>
<keyword evidence="8 11" id="KW-1133">Transmembrane helix</keyword>
<keyword evidence="9 11" id="KW-0472">Membrane</keyword>
<dbReference type="PRINTS" id="PR02050">
    <property type="entry name" value="B14GALTRFASE"/>
</dbReference>
<evidence type="ECO:0000256" key="10">
    <source>
        <dbReference type="ARBA" id="ARBA00023180"/>
    </source>
</evidence>
<dbReference type="InterPro" id="IPR003859">
    <property type="entry name" value="Galactosyl_T"/>
</dbReference>
<dbReference type="OrthoDB" id="196131at2759"/>
<keyword evidence="5 11" id="KW-0808">Transferase</keyword>
<feature type="domain" description="Galactosyltransferase C-terminal" evidence="12">
    <location>
        <begin position="218"/>
        <end position="295"/>
    </location>
</feature>
<evidence type="ECO:0000259" key="12">
    <source>
        <dbReference type="Pfam" id="PF02709"/>
    </source>
</evidence>
<dbReference type="Gene3D" id="3.90.550.10">
    <property type="entry name" value="Spore Coat Polysaccharide Biosynthesis Protein SpsA, Chain A"/>
    <property type="match status" value="1"/>
</dbReference>
<dbReference type="EMBL" id="CADEBD010000334">
    <property type="protein sequence ID" value="CAB3246906.1"/>
    <property type="molecule type" value="Genomic_DNA"/>
</dbReference>
<accession>A0A8S1ALP6</accession>
<gene>
    <name evidence="14" type="ORF">APLA_LOCUS11691</name>
</gene>
<keyword evidence="4 11" id="KW-0328">Glycosyltransferase</keyword>
<evidence type="ECO:0000256" key="5">
    <source>
        <dbReference type="ARBA" id="ARBA00022679"/>
    </source>
</evidence>
<evidence type="ECO:0000256" key="4">
    <source>
        <dbReference type="ARBA" id="ARBA00022676"/>
    </source>
</evidence>
<feature type="domain" description="Galactosyltransferase N-terminal" evidence="13">
    <location>
        <begin position="84"/>
        <end position="214"/>
    </location>
</feature>
<evidence type="ECO:0000256" key="6">
    <source>
        <dbReference type="ARBA" id="ARBA00022692"/>
    </source>
</evidence>
<name>A0A8S1ALP6_ARCPL</name>
<dbReference type="InterPro" id="IPR027995">
    <property type="entry name" value="Galactosyl_T_N"/>
</dbReference>
<feature type="transmembrane region" description="Helical" evidence="11">
    <location>
        <begin position="20"/>
        <end position="43"/>
    </location>
</feature>
<comment type="subcellular location">
    <subcellularLocation>
        <location evidence="1 11">Membrane</location>
        <topology evidence="1 11">Single-pass type II membrane protein</topology>
    </subcellularLocation>
</comment>
<dbReference type="Pfam" id="PF02709">
    <property type="entry name" value="Glyco_transf_7C"/>
    <property type="match status" value="1"/>
</dbReference>
<evidence type="ECO:0000256" key="1">
    <source>
        <dbReference type="ARBA" id="ARBA00004606"/>
    </source>
</evidence>
<keyword evidence="6 11" id="KW-0812">Transmembrane</keyword>
<dbReference type="GO" id="GO:0005794">
    <property type="term" value="C:Golgi apparatus"/>
    <property type="evidence" value="ECO:0007669"/>
    <property type="project" value="TreeGrafter"/>
</dbReference>